<evidence type="ECO:0000256" key="2">
    <source>
        <dbReference type="SAM" id="Phobius"/>
    </source>
</evidence>
<dbReference type="EMBL" id="OC854964">
    <property type="protein sequence ID" value="CAD7620872.1"/>
    <property type="molecule type" value="Genomic_DNA"/>
</dbReference>
<reference evidence="4" key="1">
    <citation type="submission" date="2020-11" db="EMBL/GenBank/DDBJ databases">
        <authorList>
            <person name="Tran Van P."/>
        </authorList>
    </citation>
    <scope>NUCLEOTIDE SEQUENCE</scope>
</reference>
<keyword evidence="2" id="KW-1133">Transmembrane helix</keyword>
<keyword evidence="2" id="KW-0812">Transmembrane</keyword>
<keyword evidence="3" id="KW-0732">Signal</keyword>
<name>A0A7R9PU26_9ACAR</name>
<feature type="transmembrane region" description="Helical" evidence="2">
    <location>
        <begin position="40"/>
        <end position="61"/>
    </location>
</feature>
<dbReference type="Proteomes" id="UP000759131">
    <property type="component" value="Unassembled WGS sequence"/>
</dbReference>
<accession>A0A7R9PU26</accession>
<feature type="compositionally biased region" description="Pro residues" evidence="1">
    <location>
        <begin position="84"/>
        <end position="100"/>
    </location>
</feature>
<feature type="compositionally biased region" description="Basic and acidic residues" evidence="1">
    <location>
        <begin position="146"/>
        <end position="156"/>
    </location>
</feature>
<feature type="compositionally biased region" description="Polar residues" evidence="1">
    <location>
        <begin position="101"/>
        <end position="110"/>
    </location>
</feature>
<dbReference type="EMBL" id="CAJPIZ010000389">
    <property type="protein sequence ID" value="CAG2101302.1"/>
    <property type="molecule type" value="Genomic_DNA"/>
</dbReference>
<feature type="signal peptide" evidence="3">
    <location>
        <begin position="1"/>
        <end position="24"/>
    </location>
</feature>
<evidence type="ECO:0000256" key="3">
    <source>
        <dbReference type="SAM" id="SignalP"/>
    </source>
</evidence>
<evidence type="ECO:0000313" key="4">
    <source>
        <dbReference type="EMBL" id="CAD7620872.1"/>
    </source>
</evidence>
<feature type="region of interest" description="Disordered" evidence="1">
    <location>
        <begin position="133"/>
        <end position="166"/>
    </location>
</feature>
<keyword evidence="5" id="KW-1185">Reference proteome</keyword>
<feature type="chain" id="PRO_5035592885" evidence="3">
    <location>
        <begin position="25"/>
        <end position="166"/>
    </location>
</feature>
<organism evidence="4">
    <name type="scientific">Medioppia subpectinata</name>
    <dbReference type="NCBI Taxonomy" id="1979941"/>
    <lineage>
        <taxon>Eukaryota</taxon>
        <taxon>Metazoa</taxon>
        <taxon>Ecdysozoa</taxon>
        <taxon>Arthropoda</taxon>
        <taxon>Chelicerata</taxon>
        <taxon>Arachnida</taxon>
        <taxon>Acari</taxon>
        <taxon>Acariformes</taxon>
        <taxon>Sarcoptiformes</taxon>
        <taxon>Oribatida</taxon>
        <taxon>Brachypylina</taxon>
        <taxon>Oppioidea</taxon>
        <taxon>Oppiidae</taxon>
        <taxon>Medioppia</taxon>
    </lineage>
</organism>
<evidence type="ECO:0000256" key="1">
    <source>
        <dbReference type="SAM" id="MobiDB-lite"/>
    </source>
</evidence>
<proteinExistence type="predicted"/>
<keyword evidence="2" id="KW-0472">Membrane</keyword>
<feature type="region of interest" description="Disordered" evidence="1">
    <location>
        <begin position="70"/>
        <end position="110"/>
    </location>
</feature>
<evidence type="ECO:0000313" key="5">
    <source>
        <dbReference type="Proteomes" id="UP000759131"/>
    </source>
</evidence>
<gene>
    <name evidence="4" type="ORF">OSB1V03_LOCUS1352</name>
</gene>
<protein>
    <submittedName>
        <fullName evidence="4">Uncharacterized protein</fullName>
    </submittedName>
</protein>
<sequence length="166" mass="17819">MPSLSLPSFQCILLIVYSAGNTSADQTPGKESGIGFNRNVLIIAVIVTLIVVVLVVIICVIKKCHKQRDIDTKKVNNTHKTQSPPRPPNSAPGVLPPPSVTDPSKSATKPRTLSMVSLVSGAFEYRGIGDLTKPILINPTDSPTESVRDRPTELTIRKKSPTATNP</sequence>
<dbReference type="AlphaFoldDB" id="A0A7R9PU26"/>